<organism evidence="2 3">
    <name type="scientific">Jeongeupia naejangsanensis</name>
    <dbReference type="NCBI Taxonomy" id="613195"/>
    <lineage>
        <taxon>Bacteria</taxon>
        <taxon>Pseudomonadati</taxon>
        <taxon>Pseudomonadota</taxon>
        <taxon>Betaproteobacteria</taxon>
        <taxon>Neisseriales</taxon>
        <taxon>Chitinibacteraceae</taxon>
        <taxon>Jeongeupia</taxon>
    </lineage>
</organism>
<accession>A0ABS2BNZ8</accession>
<evidence type="ECO:0000256" key="1">
    <source>
        <dbReference type="SAM" id="Phobius"/>
    </source>
</evidence>
<dbReference type="InterPro" id="IPR008407">
    <property type="entry name" value="Brnchd-chn_aa_trnsp_AzlD"/>
</dbReference>
<gene>
    <name evidence="2" type="ORF">JMJ54_16085</name>
</gene>
<keyword evidence="1" id="KW-0812">Transmembrane</keyword>
<proteinExistence type="predicted"/>
<name>A0ABS2BNZ8_9NEIS</name>
<sequence>MNTVLLLAGMASVTYVLRVGFWFGAGDSLPVWFKRALRYVPVAVLTAIIVPAVLLKDGAFDLDIHNARLVGALATGLIVWRFNHLLAGIGGGLLVFVLWRWLSPLLTAWM</sequence>
<keyword evidence="1" id="KW-0472">Membrane</keyword>
<evidence type="ECO:0000313" key="3">
    <source>
        <dbReference type="Proteomes" id="UP000809431"/>
    </source>
</evidence>
<dbReference type="EMBL" id="JAESND010000009">
    <property type="protein sequence ID" value="MBM3117356.1"/>
    <property type="molecule type" value="Genomic_DNA"/>
</dbReference>
<keyword evidence="3" id="KW-1185">Reference proteome</keyword>
<dbReference type="RefSeq" id="WP_203539572.1">
    <property type="nucleotide sequence ID" value="NZ_JAESND010000009.1"/>
</dbReference>
<dbReference type="Proteomes" id="UP000809431">
    <property type="component" value="Unassembled WGS sequence"/>
</dbReference>
<comment type="caution">
    <text evidence="2">The sequence shown here is derived from an EMBL/GenBank/DDBJ whole genome shotgun (WGS) entry which is preliminary data.</text>
</comment>
<evidence type="ECO:0000313" key="2">
    <source>
        <dbReference type="EMBL" id="MBM3117356.1"/>
    </source>
</evidence>
<feature type="transmembrane region" description="Helical" evidence="1">
    <location>
        <begin position="6"/>
        <end position="24"/>
    </location>
</feature>
<reference evidence="2 3" key="1">
    <citation type="submission" date="2021-01" db="EMBL/GenBank/DDBJ databases">
        <title>Draft Genome Sequence and Polyhydroxyalkanoate Biosynthetic Potential of Jeongeupia naejangsanensis Type Strain DSM 24253.</title>
        <authorList>
            <person name="Turrini P."/>
            <person name="Artuso I."/>
            <person name="Lugli G.A."/>
            <person name="Frangipani E."/>
            <person name="Ventura M."/>
            <person name="Visca P."/>
        </authorList>
    </citation>
    <scope>NUCLEOTIDE SEQUENCE [LARGE SCALE GENOMIC DNA]</scope>
    <source>
        <strain evidence="2 3">DSM 24253</strain>
    </source>
</reference>
<protein>
    <submittedName>
        <fullName evidence="2">AzlD domain-containing protein</fullName>
    </submittedName>
</protein>
<dbReference type="Pfam" id="PF05437">
    <property type="entry name" value="AzlD"/>
    <property type="match status" value="1"/>
</dbReference>
<feature type="transmembrane region" description="Helical" evidence="1">
    <location>
        <begin position="82"/>
        <end position="102"/>
    </location>
</feature>
<feature type="transmembrane region" description="Helical" evidence="1">
    <location>
        <begin position="36"/>
        <end position="55"/>
    </location>
</feature>
<keyword evidence="1" id="KW-1133">Transmembrane helix</keyword>